<dbReference type="InterPro" id="IPR039425">
    <property type="entry name" value="RNA_pol_sigma-70-like"/>
</dbReference>
<feature type="domain" description="RNA polymerase sigma-70 region 2" evidence="4">
    <location>
        <begin position="27"/>
        <end position="94"/>
    </location>
</feature>
<keyword evidence="1" id="KW-0805">Transcription regulation</keyword>
<dbReference type="NCBIfam" id="TIGR02985">
    <property type="entry name" value="Sig70_bacteroi1"/>
    <property type="match status" value="1"/>
</dbReference>
<dbReference type="InterPro" id="IPR014327">
    <property type="entry name" value="RNA_pol_sigma70_bacteroid"/>
</dbReference>
<feature type="domain" description="RNA polymerase sigma factor 70 region 4 type 2" evidence="5">
    <location>
        <begin position="125"/>
        <end position="172"/>
    </location>
</feature>
<organism evidence="6 7">
    <name type="scientific">Pinibacter aurantiacus</name>
    <dbReference type="NCBI Taxonomy" id="2851599"/>
    <lineage>
        <taxon>Bacteria</taxon>
        <taxon>Pseudomonadati</taxon>
        <taxon>Bacteroidota</taxon>
        <taxon>Chitinophagia</taxon>
        <taxon>Chitinophagales</taxon>
        <taxon>Chitinophagaceae</taxon>
        <taxon>Pinibacter</taxon>
    </lineage>
</organism>
<dbReference type="AlphaFoldDB" id="A0A9E2SB16"/>
<evidence type="ECO:0000313" key="6">
    <source>
        <dbReference type="EMBL" id="MBV4358842.1"/>
    </source>
</evidence>
<evidence type="ECO:0000259" key="4">
    <source>
        <dbReference type="Pfam" id="PF04542"/>
    </source>
</evidence>
<accession>A0A9E2SB16</accession>
<dbReference type="EMBL" id="JAHSPG010000013">
    <property type="protein sequence ID" value="MBV4358842.1"/>
    <property type="molecule type" value="Genomic_DNA"/>
</dbReference>
<dbReference type="InterPro" id="IPR014284">
    <property type="entry name" value="RNA_pol_sigma-70_dom"/>
</dbReference>
<dbReference type="Pfam" id="PF04542">
    <property type="entry name" value="Sigma70_r2"/>
    <property type="match status" value="1"/>
</dbReference>
<dbReference type="NCBIfam" id="TIGR02937">
    <property type="entry name" value="sigma70-ECF"/>
    <property type="match status" value="1"/>
</dbReference>
<dbReference type="InterPro" id="IPR013249">
    <property type="entry name" value="RNA_pol_sigma70_r4_t2"/>
</dbReference>
<dbReference type="RefSeq" id="WP_217792559.1">
    <property type="nucleotide sequence ID" value="NZ_JAHSPG010000013.1"/>
</dbReference>
<keyword evidence="2" id="KW-0731">Sigma factor</keyword>
<dbReference type="PANTHER" id="PTHR43133">
    <property type="entry name" value="RNA POLYMERASE ECF-TYPE SIGMA FACTO"/>
    <property type="match status" value="1"/>
</dbReference>
<sequence>MNEYVHYTDEELLLLLGNDDEGAYTTLYFRHAGNIYRAAMTFLQDEFIAEETVQTVFLGIWERRSKMKEVGQLKDYLFIVARNSIYAYLKKLARERAGLKDFGETLEQSIQNTEFNLEEKDYNRLVQEAVDKLPEQRKKIYSLSREHHLSHKEISEQLGISPLTVKKQISLAQQSIREHLNQNHSFTLAISLLIAAAVQA</sequence>
<dbReference type="InterPro" id="IPR007627">
    <property type="entry name" value="RNA_pol_sigma70_r2"/>
</dbReference>
<evidence type="ECO:0000256" key="3">
    <source>
        <dbReference type="ARBA" id="ARBA00023163"/>
    </source>
</evidence>
<dbReference type="PANTHER" id="PTHR43133:SF46">
    <property type="entry name" value="RNA POLYMERASE SIGMA-70 FACTOR ECF SUBFAMILY"/>
    <property type="match status" value="1"/>
</dbReference>
<reference evidence="6" key="1">
    <citation type="submission" date="2021-06" db="EMBL/GenBank/DDBJ databases">
        <authorList>
            <person name="Huq M.A."/>
        </authorList>
    </citation>
    <scope>NUCLEOTIDE SEQUENCE</scope>
    <source>
        <strain evidence="6">MAH-26</strain>
    </source>
</reference>
<name>A0A9E2SB16_9BACT</name>
<evidence type="ECO:0000313" key="7">
    <source>
        <dbReference type="Proteomes" id="UP000812270"/>
    </source>
</evidence>
<evidence type="ECO:0000256" key="2">
    <source>
        <dbReference type="ARBA" id="ARBA00023082"/>
    </source>
</evidence>
<gene>
    <name evidence="6" type="ORF">KTO63_16875</name>
</gene>
<protein>
    <submittedName>
        <fullName evidence="6">RNA polymerase sigma-70 factor</fullName>
    </submittedName>
</protein>
<dbReference type="GO" id="GO:0003677">
    <property type="term" value="F:DNA binding"/>
    <property type="evidence" value="ECO:0007669"/>
    <property type="project" value="InterPro"/>
</dbReference>
<evidence type="ECO:0000259" key="5">
    <source>
        <dbReference type="Pfam" id="PF08281"/>
    </source>
</evidence>
<evidence type="ECO:0000256" key="1">
    <source>
        <dbReference type="ARBA" id="ARBA00023015"/>
    </source>
</evidence>
<keyword evidence="3" id="KW-0804">Transcription</keyword>
<proteinExistence type="predicted"/>
<dbReference type="Proteomes" id="UP000812270">
    <property type="component" value="Unassembled WGS sequence"/>
</dbReference>
<dbReference type="Pfam" id="PF08281">
    <property type="entry name" value="Sigma70_r4_2"/>
    <property type="match status" value="1"/>
</dbReference>
<dbReference type="GO" id="GO:0016987">
    <property type="term" value="F:sigma factor activity"/>
    <property type="evidence" value="ECO:0007669"/>
    <property type="project" value="UniProtKB-KW"/>
</dbReference>
<dbReference type="GO" id="GO:0006352">
    <property type="term" value="P:DNA-templated transcription initiation"/>
    <property type="evidence" value="ECO:0007669"/>
    <property type="project" value="InterPro"/>
</dbReference>
<keyword evidence="7" id="KW-1185">Reference proteome</keyword>
<comment type="caution">
    <text evidence="6">The sequence shown here is derived from an EMBL/GenBank/DDBJ whole genome shotgun (WGS) entry which is preliminary data.</text>
</comment>